<dbReference type="Proteomes" id="UP000008005">
    <property type="component" value="Chromosome"/>
</dbReference>
<dbReference type="EMBL" id="CP003334">
    <property type="protein sequence ID" value="AFC70271.1"/>
    <property type="molecule type" value="Genomic_DNA"/>
</dbReference>
<proteinExistence type="predicted"/>
<reference evidence="1 2" key="2">
    <citation type="journal article" date="2016" name="Int. J. Syst. Evol. Microbiol.">
        <title>Rickettsia amblyommatis sp. nov., a spotted fever group Rickettsia associated with multiple species of Amblyomma ticks in North, Central and South America.</title>
        <authorList>
            <person name="Karpathy S.E."/>
            <person name="Slater K.S."/>
            <person name="Goldsmith C.S."/>
            <person name="Nicholson W.L."/>
            <person name="Paddock C.D."/>
        </authorList>
    </citation>
    <scope>NUCLEOTIDE SEQUENCE [LARGE SCALE GENOMIC DNA]</scope>
    <source>
        <strain evidence="1 2">GAT-30V</strain>
    </source>
</reference>
<dbReference type="KEGG" id="ram:MCE_07475"/>
<accession>H8K303</accession>
<protein>
    <submittedName>
        <fullName evidence="1">Prophage antirepressor</fullName>
    </submittedName>
</protein>
<name>H8K303_RICAG</name>
<gene>
    <name evidence="1" type="ordered locus">MCE_07475</name>
</gene>
<dbReference type="RefSeq" id="WP_014392769.1">
    <property type="nucleotide sequence ID" value="NC_017028.1"/>
</dbReference>
<dbReference type="AlphaFoldDB" id="H8K303"/>
<reference evidence="2" key="1">
    <citation type="submission" date="2012-02" db="EMBL/GenBank/DDBJ databases">
        <title>Complete genome sequence of Candidatus Rickettsia amblyommii strain GAT-30V.</title>
        <authorList>
            <person name="Johnson S.L."/>
            <person name="Munk A.C."/>
            <person name="Han S."/>
            <person name="Bruce D.C."/>
            <person name="Dasch G.A."/>
        </authorList>
    </citation>
    <scope>NUCLEOTIDE SEQUENCE [LARGE SCALE GENOMIC DNA]</scope>
    <source>
        <strain evidence="2">GAT-30V</strain>
    </source>
</reference>
<evidence type="ECO:0000313" key="1">
    <source>
        <dbReference type="EMBL" id="AFC70271.1"/>
    </source>
</evidence>
<evidence type="ECO:0000313" key="2">
    <source>
        <dbReference type="Proteomes" id="UP000008005"/>
    </source>
</evidence>
<sequence>MEENKVASKRGGSIAKNAKMVLENKTGKKVISTENYLPSKLTK</sequence>
<dbReference type="HOGENOM" id="CLU_3238908_0_0_5"/>
<organism evidence="1 2">
    <name type="scientific">Rickettsia amblyommatis (strain GAT-30V)</name>
    <name type="common">Rickettsia amblyommii</name>
    <dbReference type="NCBI Taxonomy" id="1105111"/>
    <lineage>
        <taxon>Bacteria</taxon>
        <taxon>Pseudomonadati</taxon>
        <taxon>Pseudomonadota</taxon>
        <taxon>Alphaproteobacteria</taxon>
        <taxon>Rickettsiales</taxon>
        <taxon>Rickettsiaceae</taxon>
        <taxon>Rickettsieae</taxon>
        <taxon>Rickettsia</taxon>
        <taxon>spotted fever group</taxon>
    </lineage>
</organism>